<accession>G8YVQ4</accession>
<feature type="region of interest" description="Disordered" evidence="2">
    <location>
        <begin position="1"/>
        <end position="62"/>
    </location>
</feature>
<dbReference type="EMBL" id="FO082059">
    <property type="protein sequence ID" value="CCE72937.1"/>
    <property type="molecule type" value="Genomic_DNA"/>
</dbReference>
<reference evidence="5" key="2">
    <citation type="journal article" date="2012" name="G3 (Bethesda)">
        <title>Pichia sorbitophila, an interspecies yeast hybrid reveals early steps of genome resolution following polyploidization.</title>
        <authorList>
            <person name="Leh Louis V."/>
            <person name="Despons L."/>
            <person name="Friedrich A."/>
            <person name="Martin T."/>
            <person name="Durrens P."/>
            <person name="Casaregola S."/>
            <person name="Neuveglise C."/>
            <person name="Fairhead C."/>
            <person name="Marck C."/>
            <person name="Cruz J.A."/>
            <person name="Straub M.L."/>
            <person name="Kugler V."/>
            <person name="Sacerdot C."/>
            <person name="Uzunov Z."/>
            <person name="Thierry A."/>
            <person name="Weiss S."/>
            <person name="Bleykasten C."/>
            <person name="De Montigny J."/>
            <person name="Jacques N."/>
            <person name="Jung P."/>
            <person name="Lemaire M."/>
            <person name="Mallet S."/>
            <person name="Morel G."/>
            <person name="Richard G.F."/>
            <person name="Sarkar A."/>
            <person name="Savel G."/>
            <person name="Schacherer J."/>
            <person name="Seret M.L."/>
            <person name="Talla E."/>
            <person name="Samson G."/>
            <person name="Jubin C."/>
            <person name="Poulain J."/>
            <person name="Vacherie B."/>
            <person name="Barbe V."/>
            <person name="Pelletier E."/>
            <person name="Sherman D.J."/>
            <person name="Westhof E."/>
            <person name="Weissenbach J."/>
            <person name="Baret P.V."/>
            <person name="Wincker P."/>
            <person name="Gaillardin C."/>
            <person name="Dujon B."/>
            <person name="Souciet J.L."/>
        </authorList>
    </citation>
    <scope>NUCLEOTIDE SEQUENCE [LARGE SCALE GENOMIC DNA]</scope>
    <source>
        <strain evidence="5">ATCC MYA-4447 / BCRC 22081 / CBS 7064 / NBRC 10061 / NRRL Y-12695</strain>
    </source>
</reference>
<dbReference type="AlphaFoldDB" id="G8YVQ4"/>
<reference evidence="3" key="1">
    <citation type="submission" date="2011-10" db="EMBL/GenBank/DDBJ databases">
        <authorList>
            <person name="Genoscope - CEA"/>
        </authorList>
    </citation>
    <scope>NUCLEOTIDE SEQUENCE</scope>
    <source>
        <strain evidence="3">CBS 7064</strain>
    </source>
</reference>
<dbReference type="InParanoid" id="G8YVQ4"/>
<evidence type="ECO:0000313" key="3">
    <source>
        <dbReference type="EMBL" id="CCE72937.1"/>
    </source>
</evidence>
<proteinExistence type="inferred from homology"/>
<keyword evidence="5" id="KW-1185">Reference proteome</keyword>
<name>G8YVQ4_PICSO</name>
<evidence type="ECO:0000313" key="5">
    <source>
        <dbReference type="Proteomes" id="UP000005222"/>
    </source>
</evidence>
<dbReference type="InterPro" id="IPR018865">
    <property type="entry name" value="STK19-like"/>
</dbReference>
<dbReference type="GO" id="GO:0046579">
    <property type="term" value="P:positive regulation of Ras protein signal transduction"/>
    <property type="evidence" value="ECO:0007669"/>
    <property type="project" value="TreeGrafter"/>
</dbReference>
<organism evidence="3 5">
    <name type="scientific">Pichia sorbitophila (strain ATCC MYA-4447 / BCRC 22081 / CBS 7064 / NBRC 10061 / NRRL Y-12695)</name>
    <name type="common">Hybrid yeast</name>
    <dbReference type="NCBI Taxonomy" id="559304"/>
    <lineage>
        <taxon>Eukaryota</taxon>
        <taxon>Fungi</taxon>
        <taxon>Dikarya</taxon>
        <taxon>Ascomycota</taxon>
        <taxon>Saccharomycotina</taxon>
        <taxon>Pichiomycetes</taxon>
        <taxon>Debaryomycetaceae</taxon>
        <taxon>Millerozyma</taxon>
    </lineage>
</organism>
<evidence type="ECO:0000256" key="1">
    <source>
        <dbReference type="ARBA" id="ARBA00093458"/>
    </source>
</evidence>
<dbReference type="Pfam" id="PF10494">
    <property type="entry name" value="Stk19"/>
    <property type="match status" value="1"/>
</dbReference>
<evidence type="ECO:0000313" key="4">
    <source>
        <dbReference type="EMBL" id="CCE73498.1"/>
    </source>
</evidence>
<dbReference type="Proteomes" id="UP000005222">
    <property type="component" value="Chromosome B"/>
</dbReference>
<dbReference type="OrthoDB" id="3980126at2759"/>
<dbReference type="HOGENOM" id="CLU_702066_0_0_1"/>
<evidence type="ECO:0000256" key="2">
    <source>
        <dbReference type="SAM" id="MobiDB-lite"/>
    </source>
</evidence>
<protein>
    <submittedName>
        <fullName evidence="3">Piso0_000543 protein</fullName>
    </submittedName>
</protein>
<dbReference type="PANTHER" id="PTHR15243">
    <property type="entry name" value="SERINE/THREONINE-PROTEIN KINASE 19"/>
    <property type="match status" value="1"/>
</dbReference>
<dbReference type="Proteomes" id="UP000005222">
    <property type="component" value="Chromosome A"/>
</dbReference>
<dbReference type="OMA" id="VTYGFEN"/>
<comment type="similarity">
    <text evidence="1">Belongs to the STK19 family.</text>
</comment>
<dbReference type="eggNOG" id="ENOG502S7IU">
    <property type="taxonomic scope" value="Eukaryota"/>
</dbReference>
<sequence length="401" mass="45774">MPPNLRYSAAKTSIVNKRPYTSNSKQAWKLHRGNILNQGKASKPKKANLFASSPKSDKKEESKSLEIEDFDVHLDYQILGDDDLVTAVDKILKNQWSESNTLKNRYFSRQEIANATNDEDLLFSIKGIALKTKAEIVKYRKSQLPYGMVTINQLYSIYEHQGQTFVDKNLELNIRKGKLKKFIITNAAPVIQRSQQVFQHGKVTYGYENVELVVKTDTYLDRIKHQIETYSEASKNDITPPSEREIALSYTESLQKFLSFVVANPTSLFVTVNDVLQQKHLSDLVALGYMTLTSNHMNEIESQYSISFPNCGTYLKLVNSGRVWLVKTLNKTKHKELLEEDLFNRWEGQPNSFTAAPKYTNFRPPFYGYDLIWILADALGAGVIEVFNTPVGRGWHLTGKV</sequence>
<dbReference type="EMBL" id="FO082058">
    <property type="protein sequence ID" value="CCE73498.1"/>
    <property type="molecule type" value="Genomic_DNA"/>
</dbReference>
<dbReference type="PANTHER" id="PTHR15243:SF0">
    <property type="entry name" value="SERINE_THREONINE-PROTEIN KINASE 19"/>
    <property type="match status" value="1"/>
</dbReference>
<feature type="compositionally biased region" description="Polar residues" evidence="2">
    <location>
        <begin position="10"/>
        <end position="26"/>
    </location>
</feature>
<gene>
    <name evidence="3" type="primary">Piso0_000543</name>
    <name evidence="3" type="ORF">GNLVRS01_PISO0A11660g</name>
    <name evidence="4" type="ORF">GNLVRS01_PISO0B11727g</name>
</gene>